<dbReference type="PANTHER" id="PTHR32089:SF119">
    <property type="entry name" value="METHYL-ACCEPTING CHEMOTAXIS PROTEIN CTPL"/>
    <property type="match status" value="1"/>
</dbReference>
<evidence type="ECO:0000256" key="8">
    <source>
        <dbReference type="SAM" id="Coils"/>
    </source>
</evidence>
<dbReference type="SMART" id="SM00283">
    <property type="entry name" value="MA"/>
    <property type="match status" value="1"/>
</dbReference>
<dbReference type="EMBL" id="AAOW01000003">
    <property type="protein sequence ID" value="EAR62381.1"/>
    <property type="molecule type" value="Genomic_DNA"/>
</dbReference>
<dbReference type="CDD" id="cd11386">
    <property type="entry name" value="MCP_signal"/>
    <property type="match status" value="1"/>
</dbReference>
<dbReference type="CDD" id="cd06225">
    <property type="entry name" value="HAMP"/>
    <property type="match status" value="1"/>
</dbReference>
<evidence type="ECO:0000256" key="2">
    <source>
        <dbReference type="ARBA" id="ARBA00022692"/>
    </source>
</evidence>
<feature type="coiled-coil region" evidence="8">
    <location>
        <begin position="33"/>
        <end position="60"/>
    </location>
</feature>
<evidence type="ECO:0000259" key="10">
    <source>
        <dbReference type="PROSITE" id="PS50111"/>
    </source>
</evidence>
<sequence>MNYALLPVIRLMDRIPYLYKFILVSTIFIIPLIVLATLQVQALQTQIDDTEQRIATTTSLKNDFQLQQDLIRYRDLRFLLGFQPQENHQGLNYLRERLPQSLAAIPQLLEAWQKLDQSRFSTLYLDIANRFAHFSQTTDQLLEISRSDGFDSGLTRDSDSRIFLVLDSVLEQIPAAITTLSETRSYVGHGLMTGYSGSAALDHLNRLYDRIQNSAEALAKSADLLAAQPGINTELLEQAKSAAASLSAFADKLDEEIIIGDKMDQHWETFFKAGTQEINHLLTLANSSLTYTESLLSERHNEQEQTLFTLLAALSIIILLSSYFYLGFNISIQQNMAKVLSAAERMAQGDLTSEVYLRAKDEMAQLSSQFNEMSKQIHAVIGQVKHTAVSVAEHSNNLDKTAQNSSIAAEQQKSQTQEMELVVNDMASLADRISQEVALASEEAGQANTLAANSRQQVERSLKQINALTQDIKQSSTAIDHLAEQSNRVVKVLDVIKGIAEQTNLLALNAAIEAARAGDMGRGFAVVADEVRSLAQRTHSSTEEIEQMITEFRSGMESAVVYMNRSSSSAEDTVKASSAIESALSDITASVSTISEMNARISDYSAEQSDNALSIRNSIKEVSQASELTASGSGETAQACGEMSILSNELNNLIAKFKV</sequence>
<keyword evidence="4 9" id="KW-0472">Membrane</keyword>
<evidence type="ECO:0000256" key="4">
    <source>
        <dbReference type="ARBA" id="ARBA00023136"/>
    </source>
</evidence>
<dbReference type="PROSITE" id="PS50885">
    <property type="entry name" value="HAMP"/>
    <property type="match status" value="1"/>
</dbReference>
<keyword evidence="13" id="KW-1185">Reference proteome</keyword>
<dbReference type="RefSeq" id="WP_007020691.1">
    <property type="nucleotide sequence ID" value="NZ_CH724125.1"/>
</dbReference>
<dbReference type="GO" id="GO:0016020">
    <property type="term" value="C:membrane"/>
    <property type="evidence" value="ECO:0007669"/>
    <property type="project" value="UniProtKB-SubCell"/>
</dbReference>
<proteinExistence type="inferred from homology"/>
<dbReference type="PANTHER" id="PTHR32089">
    <property type="entry name" value="METHYL-ACCEPTING CHEMOTAXIS PROTEIN MCPB"/>
    <property type="match status" value="1"/>
</dbReference>
<comment type="subcellular location">
    <subcellularLocation>
        <location evidence="1">Membrane</location>
        <topology evidence="1">Multi-pass membrane protein</topology>
    </subcellularLocation>
</comment>
<dbReference type="SUPFAM" id="SSF58104">
    <property type="entry name" value="Methyl-accepting chemotaxis protein (MCP) signaling domain"/>
    <property type="match status" value="1"/>
</dbReference>
<dbReference type="Pfam" id="PF00672">
    <property type="entry name" value="HAMP"/>
    <property type="match status" value="1"/>
</dbReference>
<evidence type="ECO:0000256" key="3">
    <source>
        <dbReference type="ARBA" id="ARBA00022989"/>
    </source>
</evidence>
<dbReference type="InterPro" id="IPR004089">
    <property type="entry name" value="MCPsignal_dom"/>
</dbReference>
<evidence type="ECO:0000313" key="12">
    <source>
        <dbReference type="EMBL" id="EAR62381.1"/>
    </source>
</evidence>
<evidence type="ECO:0000256" key="6">
    <source>
        <dbReference type="ARBA" id="ARBA00029447"/>
    </source>
</evidence>
<name>A0A7U8GTF5_NEPCE</name>
<accession>A0A7U8GTF5</accession>
<feature type="domain" description="HAMP" evidence="11">
    <location>
        <begin position="330"/>
        <end position="382"/>
    </location>
</feature>
<evidence type="ECO:0000256" key="1">
    <source>
        <dbReference type="ARBA" id="ARBA00004141"/>
    </source>
</evidence>
<feature type="domain" description="Methyl-accepting transducer" evidence="10">
    <location>
        <begin position="387"/>
        <end position="623"/>
    </location>
</feature>
<dbReference type="InterPro" id="IPR003660">
    <property type="entry name" value="HAMP_dom"/>
</dbReference>
<feature type="transmembrane region" description="Helical" evidence="9">
    <location>
        <begin position="17"/>
        <end position="38"/>
    </location>
</feature>
<protein>
    <submittedName>
        <fullName evidence="12">Probable chemotaxis transducer</fullName>
    </submittedName>
</protein>
<comment type="similarity">
    <text evidence="6">Belongs to the methyl-accepting chemotaxis (MCP) protein family.</text>
</comment>
<organism evidence="12 13">
    <name type="scientific">Neptuniibacter caesariensis</name>
    <dbReference type="NCBI Taxonomy" id="207954"/>
    <lineage>
        <taxon>Bacteria</taxon>
        <taxon>Pseudomonadati</taxon>
        <taxon>Pseudomonadota</taxon>
        <taxon>Gammaproteobacteria</taxon>
        <taxon>Oceanospirillales</taxon>
        <taxon>Oceanospirillaceae</taxon>
        <taxon>Neptuniibacter</taxon>
    </lineage>
</organism>
<keyword evidence="8" id="KW-0175">Coiled coil</keyword>
<dbReference type="Gene3D" id="1.10.287.950">
    <property type="entry name" value="Methyl-accepting chemotaxis protein"/>
    <property type="match status" value="1"/>
</dbReference>
<dbReference type="FunFam" id="1.10.287.950:FF:000001">
    <property type="entry name" value="Methyl-accepting chemotaxis sensory transducer"/>
    <property type="match status" value="1"/>
</dbReference>
<dbReference type="Pfam" id="PF00015">
    <property type="entry name" value="MCPsignal"/>
    <property type="match status" value="1"/>
</dbReference>
<gene>
    <name evidence="12" type="ORF">MED92_15128</name>
</gene>
<evidence type="ECO:0000313" key="13">
    <source>
        <dbReference type="Proteomes" id="UP000002171"/>
    </source>
</evidence>
<comment type="caution">
    <text evidence="12">The sequence shown here is derived from an EMBL/GenBank/DDBJ whole genome shotgun (WGS) entry which is preliminary data.</text>
</comment>
<dbReference type="PROSITE" id="PS50111">
    <property type="entry name" value="CHEMOTAXIS_TRANSDUC_2"/>
    <property type="match status" value="1"/>
</dbReference>
<feature type="coiled-coil region" evidence="8">
    <location>
        <begin position="451"/>
        <end position="485"/>
    </location>
</feature>
<keyword evidence="2 9" id="KW-0812">Transmembrane</keyword>
<reference evidence="12 13" key="1">
    <citation type="submission" date="2006-02" db="EMBL/GenBank/DDBJ databases">
        <authorList>
            <person name="Pinhassi J."/>
            <person name="Pedros-Alio C."/>
            <person name="Ferriera S."/>
            <person name="Johnson J."/>
            <person name="Kravitz S."/>
            <person name="Halpern A."/>
            <person name="Remington K."/>
            <person name="Beeson K."/>
            <person name="Tran B."/>
            <person name="Rogers Y.-H."/>
            <person name="Friedman R."/>
            <person name="Venter J.C."/>
        </authorList>
    </citation>
    <scope>NUCLEOTIDE SEQUENCE [LARGE SCALE GENOMIC DNA]</scope>
    <source>
        <strain evidence="12 13">MED92</strain>
    </source>
</reference>
<dbReference type="AlphaFoldDB" id="A0A7U8GTF5"/>
<dbReference type="GO" id="GO:0006935">
    <property type="term" value="P:chemotaxis"/>
    <property type="evidence" value="ECO:0007669"/>
    <property type="project" value="UniProtKB-ARBA"/>
</dbReference>
<feature type="transmembrane region" description="Helical" evidence="9">
    <location>
        <begin position="307"/>
        <end position="326"/>
    </location>
</feature>
<evidence type="ECO:0000256" key="9">
    <source>
        <dbReference type="SAM" id="Phobius"/>
    </source>
</evidence>
<keyword evidence="5 7" id="KW-0807">Transducer</keyword>
<dbReference type="GO" id="GO:0007165">
    <property type="term" value="P:signal transduction"/>
    <property type="evidence" value="ECO:0007669"/>
    <property type="project" value="UniProtKB-KW"/>
</dbReference>
<evidence type="ECO:0000256" key="7">
    <source>
        <dbReference type="PROSITE-ProRule" id="PRU00284"/>
    </source>
</evidence>
<keyword evidence="3 9" id="KW-1133">Transmembrane helix</keyword>
<dbReference type="OrthoDB" id="2489132at2"/>
<evidence type="ECO:0000256" key="5">
    <source>
        <dbReference type="ARBA" id="ARBA00023224"/>
    </source>
</evidence>
<dbReference type="Proteomes" id="UP000002171">
    <property type="component" value="Unassembled WGS sequence"/>
</dbReference>
<dbReference type="SMART" id="SM00304">
    <property type="entry name" value="HAMP"/>
    <property type="match status" value="1"/>
</dbReference>
<evidence type="ECO:0000259" key="11">
    <source>
        <dbReference type="PROSITE" id="PS50885"/>
    </source>
</evidence>